<evidence type="ECO:0000313" key="7">
    <source>
        <dbReference type="Proteomes" id="UP000236161"/>
    </source>
</evidence>
<keyword evidence="1" id="KW-0479">Metal-binding</keyword>
<dbReference type="SMART" id="SM00666">
    <property type="entry name" value="PB1"/>
    <property type="match status" value="1"/>
</dbReference>
<dbReference type="PROSITE" id="PS50966">
    <property type="entry name" value="ZF_SWIM"/>
    <property type="match status" value="1"/>
</dbReference>
<keyword evidence="2 4" id="KW-0863">Zinc-finger</keyword>
<protein>
    <submittedName>
        <fullName evidence="6">Ubiquitin-conjugating enzyme E2 S</fullName>
    </submittedName>
</protein>
<dbReference type="InterPro" id="IPR007527">
    <property type="entry name" value="Znf_SWIM"/>
</dbReference>
<sequence>MVGTKILAICQSGGEFNRNTDGSMTYVGGEAHALYIERNMPLQDFKKEISNLFRLKSDDFSIKYFLPRNKRTLITVSTDQDVGRMVDFHANSDTTDVYIMKDLSTDKSIKKAGRKRKNRSIVEFEPDLSPVEVTTDSGYSIEEFGHQRLSKDWSNLITGEGQAFDDARAFRDALQRFAVAKGFTYKFVKNDLSRVIAECPVEGCPWRIQAIKRPSKQDFVIKTLVKRHTCRSESGKVPKKWIANVIKNKLQETPDYKAKDIAVDLQRDYGIKLSYAQAWQGRSVAEKELRNSHQKSFAPLPWFCQRVMETNPGSITTITADEDLGSRLFIAFHASLGGFENGCRPLLFLDGVTLKANKHWKLLVANAVDGENDIFPVAISAVGSETRENWVWFLEQLKSALSIPRALTFVSNWKNGLDEEVLKTFENCHHILCTEELINEFKEQFDDSWSEEITNSLMEDIRKCMYACKVGEFNEYVDSIKAQSTELGEWVLSSQPERWSDAFFKGARSCHCSSNASELFNEWVLTTPNPTLLQIIDTIRCKMMEMMFTRRESSKSWSELLTPSTNRKVREEMEKARNLEVTCLSTNIFEVHDDPPNIVNLDDCECSCRRWQITGLLCVHAIAVFEQNDQNIYNFCSKYFTTESYRITYSLPINPIPDVGLIAAAEQNNFSEKGTAIVLRSSARQSKIRKINPRIAASRSVTCGKCKGYGHNKKTCKAAST</sequence>
<reference evidence="6 7" key="1">
    <citation type="journal article" date="2017" name="Nature">
        <title>The Apostasia genome and the evolution of orchids.</title>
        <authorList>
            <person name="Zhang G.Q."/>
            <person name="Liu K.W."/>
            <person name="Li Z."/>
            <person name="Lohaus R."/>
            <person name="Hsiao Y.Y."/>
            <person name="Niu S.C."/>
            <person name="Wang J.Y."/>
            <person name="Lin Y.C."/>
            <person name="Xu Q."/>
            <person name="Chen L.J."/>
            <person name="Yoshida K."/>
            <person name="Fujiwara S."/>
            <person name="Wang Z.W."/>
            <person name="Zhang Y.Q."/>
            <person name="Mitsuda N."/>
            <person name="Wang M."/>
            <person name="Liu G.H."/>
            <person name="Pecoraro L."/>
            <person name="Huang H.X."/>
            <person name="Xiao X.J."/>
            <person name="Lin M."/>
            <person name="Wu X.Y."/>
            <person name="Wu W.L."/>
            <person name="Chen Y.Y."/>
            <person name="Chang S.B."/>
            <person name="Sakamoto S."/>
            <person name="Ohme-Takagi M."/>
            <person name="Yagi M."/>
            <person name="Zeng S.J."/>
            <person name="Shen C.Y."/>
            <person name="Yeh C.M."/>
            <person name="Luo Y.B."/>
            <person name="Tsai W.C."/>
            <person name="Van de Peer Y."/>
            <person name="Liu Z.J."/>
        </authorList>
    </citation>
    <scope>NUCLEOTIDE SEQUENCE [LARGE SCALE GENOMIC DNA]</scope>
    <source>
        <strain evidence="7">cv. Shenzhen</strain>
        <tissue evidence="6">Stem</tissue>
    </source>
</reference>
<evidence type="ECO:0000256" key="4">
    <source>
        <dbReference type="PROSITE-ProRule" id="PRU00325"/>
    </source>
</evidence>
<dbReference type="Proteomes" id="UP000236161">
    <property type="component" value="Unassembled WGS sequence"/>
</dbReference>
<evidence type="ECO:0000256" key="2">
    <source>
        <dbReference type="ARBA" id="ARBA00022771"/>
    </source>
</evidence>
<dbReference type="Pfam" id="PF00564">
    <property type="entry name" value="PB1"/>
    <property type="match status" value="1"/>
</dbReference>
<dbReference type="SUPFAM" id="SSF54277">
    <property type="entry name" value="CAD &amp; PB1 domains"/>
    <property type="match status" value="1"/>
</dbReference>
<dbReference type="SMART" id="SM00575">
    <property type="entry name" value="ZnF_PMZ"/>
    <property type="match status" value="1"/>
</dbReference>
<evidence type="ECO:0000313" key="6">
    <source>
        <dbReference type="EMBL" id="PKA53835.1"/>
    </source>
</evidence>
<dbReference type="OrthoDB" id="1346436at2759"/>
<organism evidence="6 7">
    <name type="scientific">Apostasia shenzhenica</name>
    <dbReference type="NCBI Taxonomy" id="1088818"/>
    <lineage>
        <taxon>Eukaryota</taxon>
        <taxon>Viridiplantae</taxon>
        <taxon>Streptophyta</taxon>
        <taxon>Embryophyta</taxon>
        <taxon>Tracheophyta</taxon>
        <taxon>Spermatophyta</taxon>
        <taxon>Magnoliopsida</taxon>
        <taxon>Liliopsida</taxon>
        <taxon>Asparagales</taxon>
        <taxon>Orchidaceae</taxon>
        <taxon>Apostasioideae</taxon>
        <taxon>Apostasia</taxon>
    </lineage>
</organism>
<evidence type="ECO:0000256" key="3">
    <source>
        <dbReference type="ARBA" id="ARBA00022833"/>
    </source>
</evidence>
<dbReference type="PANTHER" id="PTHR31973">
    <property type="entry name" value="POLYPROTEIN, PUTATIVE-RELATED"/>
    <property type="match status" value="1"/>
</dbReference>
<accession>A0A2I0AEA1</accession>
<dbReference type="PANTHER" id="PTHR31973:SF194">
    <property type="entry name" value="OS06G0632700 PROTEIN"/>
    <property type="match status" value="1"/>
</dbReference>
<dbReference type="STRING" id="1088818.A0A2I0AEA1"/>
<dbReference type="InterPro" id="IPR000270">
    <property type="entry name" value="PB1_dom"/>
</dbReference>
<feature type="domain" description="SWIM-type" evidence="5">
    <location>
        <begin position="597"/>
        <end position="629"/>
    </location>
</feature>
<dbReference type="InterPro" id="IPR006564">
    <property type="entry name" value="Znf_PMZ"/>
</dbReference>
<name>A0A2I0AEA1_9ASPA</name>
<evidence type="ECO:0000259" key="5">
    <source>
        <dbReference type="PROSITE" id="PS50966"/>
    </source>
</evidence>
<proteinExistence type="predicted"/>
<dbReference type="Pfam" id="PF10551">
    <property type="entry name" value="MULE"/>
    <property type="match status" value="1"/>
</dbReference>
<dbReference type="EMBL" id="KZ451988">
    <property type="protein sequence ID" value="PKA53835.1"/>
    <property type="molecule type" value="Genomic_DNA"/>
</dbReference>
<dbReference type="Pfam" id="PF03108">
    <property type="entry name" value="DBD_Tnp_Mut"/>
    <property type="match status" value="1"/>
</dbReference>
<evidence type="ECO:0000256" key="1">
    <source>
        <dbReference type="ARBA" id="ARBA00022723"/>
    </source>
</evidence>
<dbReference type="GO" id="GO:0008270">
    <property type="term" value="F:zinc ion binding"/>
    <property type="evidence" value="ECO:0007669"/>
    <property type="project" value="UniProtKB-KW"/>
</dbReference>
<keyword evidence="3" id="KW-0862">Zinc</keyword>
<dbReference type="InterPro" id="IPR004332">
    <property type="entry name" value="Transposase_MuDR"/>
</dbReference>
<keyword evidence="7" id="KW-1185">Reference proteome</keyword>
<gene>
    <name evidence="6" type="ORF">AXF42_Ash011314</name>
</gene>
<dbReference type="Pfam" id="PF04434">
    <property type="entry name" value="SWIM"/>
    <property type="match status" value="1"/>
</dbReference>
<dbReference type="AlphaFoldDB" id="A0A2I0AEA1"/>
<dbReference type="InterPro" id="IPR018289">
    <property type="entry name" value="MULE_transposase_dom"/>
</dbReference>